<dbReference type="SMART" id="SM00116">
    <property type="entry name" value="CBS"/>
    <property type="match status" value="2"/>
</dbReference>
<reference evidence="12" key="1">
    <citation type="submission" date="2017-09" db="EMBL/GenBank/DDBJ databases">
        <authorList>
            <person name="Zhang Y."/>
            <person name="Huang X."/>
            <person name="Liu J."/>
            <person name="Lu L."/>
            <person name="Peng K."/>
        </authorList>
    </citation>
    <scope>NUCLEOTIDE SEQUENCE [LARGE SCALE GENOMIC DNA]</scope>
    <source>
        <strain evidence="12">S-XJ-1</strain>
    </source>
</reference>
<keyword evidence="7 9" id="KW-0472">Membrane</keyword>
<dbReference type="RefSeq" id="WP_017838352.1">
    <property type="nucleotide sequence ID" value="NZ_NTGA01000014.1"/>
</dbReference>
<evidence type="ECO:0000313" key="11">
    <source>
        <dbReference type="EMBL" id="PAY23531.1"/>
    </source>
</evidence>
<dbReference type="Gene3D" id="3.10.580.10">
    <property type="entry name" value="CBS-domain"/>
    <property type="match status" value="1"/>
</dbReference>
<evidence type="ECO:0000256" key="5">
    <source>
        <dbReference type="ARBA" id="ARBA00022842"/>
    </source>
</evidence>
<dbReference type="GO" id="GO:0015095">
    <property type="term" value="F:magnesium ion transmembrane transporter activity"/>
    <property type="evidence" value="ECO:0007669"/>
    <property type="project" value="UniProtKB-UniRule"/>
</dbReference>
<dbReference type="Proteomes" id="UP000218810">
    <property type="component" value="Unassembled WGS sequence"/>
</dbReference>
<evidence type="ECO:0000259" key="10">
    <source>
        <dbReference type="PROSITE" id="PS51371"/>
    </source>
</evidence>
<keyword evidence="5 9" id="KW-0460">Magnesium</keyword>
<evidence type="ECO:0000256" key="9">
    <source>
        <dbReference type="RuleBase" id="RU362011"/>
    </source>
</evidence>
<dbReference type="InterPro" id="IPR036739">
    <property type="entry name" value="SLC41_membr_dom_sf"/>
</dbReference>
<comment type="caution">
    <text evidence="9">Lacks conserved residue(s) required for the propagation of feature annotation.</text>
</comment>
<keyword evidence="9" id="KW-1003">Cell membrane</keyword>
<evidence type="ECO:0000256" key="6">
    <source>
        <dbReference type="ARBA" id="ARBA00022989"/>
    </source>
</evidence>
<evidence type="ECO:0000256" key="2">
    <source>
        <dbReference type="ARBA" id="ARBA00009749"/>
    </source>
</evidence>
<dbReference type="SUPFAM" id="SSF54631">
    <property type="entry name" value="CBS-domain pair"/>
    <property type="match status" value="1"/>
</dbReference>
<keyword evidence="8" id="KW-0129">CBS domain</keyword>
<dbReference type="GO" id="GO:0046872">
    <property type="term" value="F:metal ion binding"/>
    <property type="evidence" value="ECO:0007669"/>
    <property type="project" value="UniProtKB-KW"/>
</dbReference>
<dbReference type="Gene3D" id="1.10.357.20">
    <property type="entry name" value="SLC41 divalent cation transporters, integral membrane domain"/>
    <property type="match status" value="1"/>
</dbReference>
<dbReference type="AlphaFoldDB" id="A0A2A2WQT9"/>
<protein>
    <recommendedName>
        <fullName evidence="9">Magnesium transporter MgtE</fullName>
    </recommendedName>
</protein>
<evidence type="ECO:0000256" key="8">
    <source>
        <dbReference type="PROSITE-ProRule" id="PRU00703"/>
    </source>
</evidence>
<keyword evidence="12" id="KW-1185">Reference proteome</keyword>
<feature type="domain" description="CBS" evidence="10">
    <location>
        <begin position="238"/>
        <end position="291"/>
    </location>
</feature>
<organism evidence="11 12">
    <name type="scientific">Dietzia natronolimnaea</name>
    <dbReference type="NCBI Taxonomy" id="161920"/>
    <lineage>
        <taxon>Bacteria</taxon>
        <taxon>Bacillati</taxon>
        <taxon>Actinomycetota</taxon>
        <taxon>Actinomycetes</taxon>
        <taxon>Mycobacteriales</taxon>
        <taxon>Dietziaceae</taxon>
        <taxon>Dietzia</taxon>
    </lineage>
</organism>
<keyword evidence="9" id="KW-0479">Metal-binding</keyword>
<dbReference type="InterPro" id="IPR046342">
    <property type="entry name" value="CBS_dom_sf"/>
</dbReference>
<comment type="subcellular location">
    <subcellularLocation>
        <location evidence="9">Cell membrane</location>
        <topology evidence="9">Multi-pass membrane protein</topology>
    </subcellularLocation>
    <subcellularLocation>
        <location evidence="1">Membrane</location>
        <topology evidence="1">Multi-pass membrane protein</topology>
    </subcellularLocation>
</comment>
<dbReference type="CDD" id="cd04606">
    <property type="entry name" value="CBS_pair_Mg_transporter"/>
    <property type="match status" value="1"/>
</dbReference>
<dbReference type="SUPFAM" id="SSF161093">
    <property type="entry name" value="MgtE membrane domain-like"/>
    <property type="match status" value="1"/>
</dbReference>
<dbReference type="Pfam" id="PF00571">
    <property type="entry name" value="CBS"/>
    <property type="match status" value="2"/>
</dbReference>
<dbReference type="GO" id="GO:0005886">
    <property type="term" value="C:plasma membrane"/>
    <property type="evidence" value="ECO:0007669"/>
    <property type="project" value="UniProtKB-SubCell"/>
</dbReference>
<evidence type="ECO:0000256" key="7">
    <source>
        <dbReference type="ARBA" id="ARBA00023136"/>
    </source>
</evidence>
<dbReference type="PANTHER" id="PTHR41394:SF8">
    <property type="entry name" value="MAGNESIUM TRANSPORTER MGTE"/>
    <property type="match status" value="1"/>
</dbReference>
<keyword evidence="3 9" id="KW-0813">Transport</keyword>
<dbReference type="Pfam" id="PF01769">
    <property type="entry name" value="MgtE"/>
    <property type="match status" value="1"/>
</dbReference>
<dbReference type="Gene3D" id="1.25.60.10">
    <property type="entry name" value="MgtE N-terminal domain-like"/>
    <property type="match status" value="1"/>
</dbReference>
<feature type="transmembrane region" description="Helical" evidence="9">
    <location>
        <begin position="421"/>
        <end position="445"/>
    </location>
</feature>
<dbReference type="InterPro" id="IPR038076">
    <property type="entry name" value="MgtE_N_sf"/>
</dbReference>
<proteinExistence type="inferred from homology"/>
<feature type="transmembrane region" description="Helical" evidence="9">
    <location>
        <begin position="457"/>
        <end position="475"/>
    </location>
</feature>
<name>A0A2A2WQT9_9ACTN</name>
<feature type="transmembrane region" description="Helical" evidence="9">
    <location>
        <begin position="396"/>
        <end position="415"/>
    </location>
</feature>
<keyword evidence="6 9" id="KW-1133">Transmembrane helix</keyword>
<feature type="transmembrane region" description="Helical" evidence="9">
    <location>
        <begin position="319"/>
        <end position="339"/>
    </location>
</feature>
<comment type="function">
    <text evidence="9">Acts as a magnesium transporter.</text>
</comment>
<evidence type="ECO:0000256" key="1">
    <source>
        <dbReference type="ARBA" id="ARBA00004141"/>
    </source>
</evidence>
<comment type="subunit">
    <text evidence="9">Homodimer.</text>
</comment>
<dbReference type="InterPro" id="IPR006669">
    <property type="entry name" value="MgtE_transporter"/>
</dbReference>
<dbReference type="PROSITE" id="PS51371">
    <property type="entry name" value="CBS"/>
    <property type="match status" value="2"/>
</dbReference>
<evidence type="ECO:0000256" key="4">
    <source>
        <dbReference type="ARBA" id="ARBA00022692"/>
    </source>
</evidence>
<dbReference type="NCBIfam" id="TIGR00400">
    <property type="entry name" value="mgtE"/>
    <property type="match status" value="1"/>
</dbReference>
<dbReference type="InterPro" id="IPR000644">
    <property type="entry name" value="CBS_dom"/>
</dbReference>
<sequence>MTDPRDLADDPAAPPTDATGFALIDASVDDDASYGEMSLDEATRRLARLRARGDLRAASHLMDSLPDQVVVDMFERSTDRDLAVAFRLLPKGRALVVFEALDAPVQSDLLRGLREEQVAHLFEELDPDDRVALMDELPALVATRLLRGLPPEERALTNEILGYPAGSIGRRMTPEFVSARPEMTAEQALARVHDRLADVETIYTIPVVDQGRRLIGVVGLRSLMGADPRELVGDLMNDAISIHARASEEEAARLSADERVIVLPITDEEDRLVGILTVDDALRILEDAETEDAARQGGAEPLRRPYLSTPVRSIVRSRVVWLLVLALGAALTVQVLAVFETTLEQVVALSLFVPLIIGTGGNTGNQAATTVTRALALGDVRPRDALRVLVQEVRTGFILGLALGGVGLLAAGFIFGFDFGLVIGLTLLALCTIAATVGGLMPLLAQSVKADPAVFSNPFITTFVDAIGLIVYFLIARSVLGL</sequence>
<dbReference type="PANTHER" id="PTHR41394">
    <property type="entry name" value="MAGNESIUM TRANSPORTER MGTE"/>
    <property type="match status" value="1"/>
</dbReference>
<dbReference type="Pfam" id="PF03448">
    <property type="entry name" value="MgtE_N"/>
    <property type="match status" value="1"/>
</dbReference>
<accession>A0A2A2WQT9</accession>
<dbReference type="InterPro" id="IPR006667">
    <property type="entry name" value="SLC41_membr_dom"/>
</dbReference>
<dbReference type="InterPro" id="IPR006668">
    <property type="entry name" value="Mg_transptr_MgtE_intracell_dom"/>
</dbReference>
<dbReference type="EMBL" id="NTGA01000014">
    <property type="protein sequence ID" value="PAY23531.1"/>
    <property type="molecule type" value="Genomic_DNA"/>
</dbReference>
<comment type="similarity">
    <text evidence="2 9">Belongs to the SLC41A transporter family.</text>
</comment>
<evidence type="ECO:0000256" key="3">
    <source>
        <dbReference type="ARBA" id="ARBA00022448"/>
    </source>
</evidence>
<dbReference type="SUPFAM" id="SSF158791">
    <property type="entry name" value="MgtE N-terminal domain-like"/>
    <property type="match status" value="1"/>
</dbReference>
<feature type="domain" description="CBS" evidence="10">
    <location>
        <begin position="172"/>
        <end position="235"/>
    </location>
</feature>
<evidence type="ECO:0000313" key="12">
    <source>
        <dbReference type="Proteomes" id="UP000218810"/>
    </source>
</evidence>
<keyword evidence="4 9" id="KW-0812">Transmembrane</keyword>
<gene>
    <name evidence="11" type="primary">mgtE</name>
    <name evidence="11" type="ORF">CEY15_08110</name>
</gene>
<comment type="caution">
    <text evidence="11">The sequence shown here is derived from an EMBL/GenBank/DDBJ whole genome shotgun (WGS) entry which is preliminary data.</text>
</comment>
<dbReference type="SMART" id="SM00924">
    <property type="entry name" value="MgtE_N"/>
    <property type="match status" value="1"/>
</dbReference>